<feature type="chain" id="PRO_5012464187" description="Outer membrane protein beta-barrel domain-containing protein" evidence="1">
    <location>
        <begin position="31"/>
        <end position="273"/>
    </location>
</feature>
<gene>
    <name evidence="2" type="ORF">PSA7680_02807</name>
</gene>
<dbReference type="Proteomes" id="UP000193409">
    <property type="component" value="Unassembled WGS sequence"/>
</dbReference>
<dbReference type="RefSeq" id="WP_085869339.1">
    <property type="nucleotide sequence ID" value="NZ_FWFQ01000021.1"/>
</dbReference>
<dbReference type="OrthoDB" id="6555107at2"/>
<accession>A0A1Y5T4D4</accession>
<proteinExistence type="predicted"/>
<evidence type="ECO:0008006" key="4">
    <source>
        <dbReference type="Google" id="ProtNLM"/>
    </source>
</evidence>
<organism evidence="2 3">
    <name type="scientific">Pseudoruegeria aquimaris</name>
    <dbReference type="NCBI Taxonomy" id="393663"/>
    <lineage>
        <taxon>Bacteria</taxon>
        <taxon>Pseudomonadati</taxon>
        <taxon>Pseudomonadota</taxon>
        <taxon>Alphaproteobacteria</taxon>
        <taxon>Rhodobacterales</taxon>
        <taxon>Roseobacteraceae</taxon>
        <taxon>Pseudoruegeria</taxon>
    </lineage>
</organism>
<reference evidence="2 3" key="1">
    <citation type="submission" date="2017-03" db="EMBL/GenBank/DDBJ databases">
        <authorList>
            <person name="Afonso C.L."/>
            <person name="Miller P.J."/>
            <person name="Scott M.A."/>
            <person name="Spackman E."/>
            <person name="Goraichik I."/>
            <person name="Dimitrov K.M."/>
            <person name="Suarez D.L."/>
            <person name="Swayne D.E."/>
        </authorList>
    </citation>
    <scope>NUCLEOTIDE SEQUENCE [LARGE SCALE GENOMIC DNA]</scope>
    <source>
        <strain evidence="2 3">CECT 7680</strain>
    </source>
</reference>
<evidence type="ECO:0000313" key="2">
    <source>
        <dbReference type="EMBL" id="SLN53763.1"/>
    </source>
</evidence>
<dbReference type="SUPFAM" id="SSF56925">
    <property type="entry name" value="OMPA-like"/>
    <property type="match status" value="1"/>
</dbReference>
<dbReference type="InterPro" id="IPR011250">
    <property type="entry name" value="OMP/PagP_B-barrel"/>
</dbReference>
<name>A0A1Y5T4D4_9RHOB</name>
<evidence type="ECO:0000256" key="1">
    <source>
        <dbReference type="SAM" id="SignalP"/>
    </source>
</evidence>
<evidence type="ECO:0000313" key="3">
    <source>
        <dbReference type="Proteomes" id="UP000193409"/>
    </source>
</evidence>
<sequence>MRRTSKTLLKTLPALLAAALFTLEGSGATAQPAPGALSSDGWQHSVTPFLFLPLATTGTSTIDGNATDLDLDLGDIFDLLQGAASIRYEGWKGRYGIIAEGYYTNLGLDQALPGPTVTRVEVDARQSFLALQGAYRVNAGVNAAGRPFATDLAFGVKWNRLKQEVTGTGGGGGTATIGGTEDWFEPVITARYSVEVADDWIFGARAELSGFGVNGNDLAYLALVGFSWQKWENTALRFGYQFYGIDFSTERAGGTFAYDVNQHGPYLGLTFNF</sequence>
<dbReference type="EMBL" id="FWFQ01000021">
    <property type="protein sequence ID" value="SLN53763.1"/>
    <property type="molecule type" value="Genomic_DNA"/>
</dbReference>
<keyword evidence="1" id="KW-0732">Signal</keyword>
<protein>
    <recommendedName>
        <fullName evidence="4">Outer membrane protein beta-barrel domain-containing protein</fullName>
    </recommendedName>
</protein>
<keyword evidence="3" id="KW-1185">Reference proteome</keyword>
<feature type="signal peptide" evidence="1">
    <location>
        <begin position="1"/>
        <end position="30"/>
    </location>
</feature>
<dbReference type="AlphaFoldDB" id="A0A1Y5T4D4"/>